<evidence type="ECO:0000256" key="1">
    <source>
        <dbReference type="ARBA" id="ARBA00001478"/>
    </source>
</evidence>
<feature type="domain" description="Starch synthase catalytic" evidence="10">
    <location>
        <begin position="2"/>
        <end position="234"/>
    </location>
</feature>
<dbReference type="SUPFAM" id="SSF53756">
    <property type="entry name" value="UDP-Glycosyltransferase/glycogen phosphorylase"/>
    <property type="match status" value="1"/>
</dbReference>
<dbReference type="InterPro" id="IPR011835">
    <property type="entry name" value="GS/SS"/>
</dbReference>
<comment type="function">
    <text evidence="2 8">Synthesizes alpha-1,4-glucan chains using ADP-glucose.</text>
</comment>
<dbReference type="GO" id="GO:0009011">
    <property type="term" value="F:alpha-1,4-glucan glucosyltransferase (ADP-glucose donor) activity"/>
    <property type="evidence" value="ECO:0007669"/>
    <property type="project" value="UniProtKB-UniRule"/>
</dbReference>
<dbReference type="InterPro" id="IPR013534">
    <property type="entry name" value="Starch_synth_cat_dom"/>
</dbReference>
<dbReference type="RefSeq" id="WP_093333025.1">
    <property type="nucleotide sequence ID" value="NZ_FOXP01000005.1"/>
</dbReference>
<evidence type="ECO:0000256" key="7">
    <source>
        <dbReference type="ARBA" id="ARBA00023056"/>
    </source>
</evidence>
<dbReference type="EMBL" id="FOXP01000005">
    <property type="protein sequence ID" value="SFP68122.1"/>
    <property type="molecule type" value="Genomic_DNA"/>
</dbReference>
<comment type="pathway">
    <text evidence="3 8">Glycan biosynthesis; glycogen biosynthesis.</text>
</comment>
<dbReference type="PANTHER" id="PTHR45825">
    <property type="entry name" value="GRANULE-BOUND STARCH SYNTHASE 1, CHLOROPLASTIC/AMYLOPLASTIC"/>
    <property type="match status" value="1"/>
</dbReference>
<comment type="similarity">
    <text evidence="4 8">Belongs to the glycosyltransferase 1 family. Bacterial/plant glycogen synthase subfamily.</text>
</comment>
<dbReference type="OrthoDB" id="9808590at2"/>
<evidence type="ECO:0000313" key="12">
    <source>
        <dbReference type="Proteomes" id="UP000199586"/>
    </source>
</evidence>
<dbReference type="Pfam" id="PF08323">
    <property type="entry name" value="Glyco_transf_5"/>
    <property type="match status" value="1"/>
</dbReference>
<dbReference type="AlphaFoldDB" id="A0A1I5SBQ2"/>
<dbReference type="CDD" id="cd03791">
    <property type="entry name" value="GT5_Glycogen_synthase_DULL1-like"/>
    <property type="match status" value="1"/>
</dbReference>
<reference evidence="11 12" key="1">
    <citation type="submission" date="2016-10" db="EMBL/GenBank/DDBJ databases">
        <authorList>
            <person name="de Groot N.N."/>
        </authorList>
    </citation>
    <scope>NUCLEOTIDE SEQUENCE [LARGE SCALE GENOMIC DNA]</scope>
    <source>
        <strain evidence="11 12">CGMCC 1.9113</strain>
    </source>
</reference>
<feature type="binding site" evidence="8">
    <location>
        <position position="15"/>
    </location>
    <ligand>
        <name>ADP-alpha-D-glucose</name>
        <dbReference type="ChEBI" id="CHEBI:57498"/>
    </ligand>
</feature>
<dbReference type="Gene3D" id="3.40.50.2000">
    <property type="entry name" value="Glycogen Phosphorylase B"/>
    <property type="match status" value="2"/>
</dbReference>
<evidence type="ECO:0000259" key="9">
    <source>
        <dbReference type="Pfam" id="PF00534"/>
    </source>
</evidence>
<evidence type="ECO:0000256" key="8">
    <source>
        <dbReference type="HAMAP-Rule" id="MF_00484"/>
    </source>
</evidence>
<dbReference type="GO" id="GO:0004373">
    <property type="term" value="F:alpha-1,4-glucan glucosyltransferase (UDP-glucose donor) activity"/>
    <property type="evidence" value="ECO:0007669"/>
    <property type="project" value="InterPro"/>
</dbReference>
<dbReference type="Pfam" id="PF00534">
    <property type="entry name" value="Glycos_transf_1"/>
    <property type="match status" value="1"/>
</dbReference>
<protein>
    <recommendedName>
        <fullName evidence="8">Glycogen synthase</fullName>
        <ecNumber evidence="8">2.4.1.21</ecNumber>
    </recommendedName>
    <alternativeName>
        <fullName evidence="8">Starch [bacterial glycogen] synthase</fullName>
    </alternativeName>
</protein>
<name>A0A1I5SBQ2_9SPHN</name>
<keyword evidence="6 8" id="KW-0808">Transferase</keyword>
<dbReference type="UniPathway" id="UPA00164"/>
<evidence type="ECO:0000256" key="6">
    <source>
        <dbReference type="ARBA" id="ARBA00022679"/>
    </source>
</evidence>
<keyword evidence="5 8" id="KW-0328">Glycosyltransferase</keyword>
<comment type="catalytic activity">
    <reaction evidence="1 8">
        <text>[(1-&gt;4)-alpha-D-glucosyl](n) + ADP-alpha-D-glucose = [(1-&gt;4)-alpha-D-glucosyl](n+1) + ADP + H(+)</text>
        <dbReference type="Rhea" id="RHEA:18189"/>
        <dbReference type="Rhea" id="RHEA-COMP:9584"/>
        <dbReference type="Rhea" id="RHEA-COMP:9587"/>
        <dbReference type="ChEBI" id="CHEBI:15378"/>
        <dbReference type="ChEBI" id="CHEBI:15444"/>
        <dbReference type="ChEBI" id="CHEBI:57498"/>
        <dbReference type="ChEBI" id="CHEBI:456216"/>
        <dbReference type="EC" id="2.4.1.21"/>
    </reaction>
</comment>
<dbReference type="HAMAP" id="MF_00484">
    <property type="entry name" value="Glycogen_synth"/>
    <property type="match status" value="1"/>
</dbReference>
<dbReference type="InterPro" id="IPR001296">
    <property type="entry name" value="Glyco_trans_1"/>
</dbReference>
<evidence type="ECO:0000259" key="10">
    <source>
        <dbReference type="Pfam" id="PF08323"/>
    </source>
</evidence>
<dbReference type="PANTHER" id="PTHR45825:SF11">
    <property type="entry name" value="ALPHA AMYLASE DOMAIN-CONTAINING PROTEIN"/>
    <property type="match status" value="1"/>
</dbReference>
<dbReference type="STRING" id="634430.SAMN04488241_105116"/>
<dbReference type="GO" id="GO:0005829">
    <property type="term" value="C:cytosol"/>
    <property type="evidence" value="ECO:0007669"/>
    <property type="project" value="TreeGrafter"/>
</dbReference>
<dbReference type="EC" id="2.4.1.21" evidence="8"/>
<dbReference type="Proteomes" id="UP000199586">
    <property type="component" value="Unassembled WGS sequence"/>
</dbReference>
<evidence type="ECO:0000256" key="3">
    <source>
        <dbReference type="ARBA" id="ARBA00004964"/>
    </source>
</evidence>
<accession>A0A1I5SBQ2</accession>
<evidence type="ECO:0000256" key="2">
    <source>
        <dbReference type="ARBA" id="ARBA00002764"/>
    </source>
</evidence>
<feature type="domain" description="Glycosyl transferase family 1" evidence="9">
    <location>
        <begin position="280"/>
        <end position="437"/>
    </location>
</feature>
<keyword evidence="7 8" id="KW-0320">Glycogen biosynthesis</keyword>
<keyword evidence="12" id="KW-1185">Reference proteome</keyword>
<sequence>MRVLAVASECYPLVKTGGLADVVGALPAALAHHGVVTTTLLPGYPAMAQATRSGRVVHRWPDLLGAEARLIETQLGTQPLLVLDAPELYARPGGPYADESGRDWPDNWRRFAALSRAAGELAAGLVDGYRFDLLHAHDWQAGLAPAYARALGAAAKSVATIHNIAFQGVFDRGIFPRLGLPESMWSIDGLEYYGQVGFLKAGLALADRITTVSPTYAQEIRREQFGMGLQGLIATRGATGIVNGLDPAVWNPETDAALPARYTHRLLDRRSRNRAAVEQTFGLSEGGPLFCVVSRLTEQKGMDVLATLLDELVDGGGRLALLGSGDKALEAAFLAAAHRHPGSIGIRIGYDEVLSHLLQGGADAILIPSRFEPCGLTQLYGLAYGCVPVVARTGGLADTVIDANQAALAAGVATGIVHDGVTPDALSHAITRAMHLHARPPVWRRLQENGMRADWSWDASARTYADLFRQLTVQP</sequence>
<evidence type="ECO:0000256" key="5">
    <source>
        <dbReference type="ARBA" id="ARBA00022676"/>
    </source>
</evidence>
<proteinExistence type="inferred from homology"/>
<gene>
    <name evidence="8" type="primary">glgA</name>
    <name evidence="11" type="ORF">SAMN04488241_105116</name>
</gene>
<dbReference type="GO" id="GO:0005978">
    <property type="term" value="P:glycogen biosynthetic process"/>
    <property type="evidence" value="ECO:0007669"/>
    <property type="project" value="UniProtKB-UniRule"/>
</dbReference>
<dbReference type="NCBIfam" id="TIGR02095">
    <property type="entry name" value="glgA"/>
    <property type="match status" value="1"/>
</dbReference>
<dbReference type="NCBIfam" id="NF001899">
    <property type="entry name" value="PRK00654.1-2"/>
    <property type="match status" value="1"/>
</dbReference>
<evidence type="ECO:0000313" key="11">
    <source>
        <dbReference type="EMBL" id="SFP68122.1"/>
    </source>
</evidence>
<evidence type="ECO:0000256" key="4">
    <source>
        <dbReference type="ARBA" id="ARBA00010281"/>
    </source>
</evidence>
<organism evidence="11 12">
    <name type="scientific">Sphingomonas rubra</name>
    <dbReference type="NCBI Taxonomy" id="634430"/>
    <lineage>
        <taxon>Bacteria</taxon>
        <taxon>Pseudomonadati</taxon>
        <taxon>Pseudomonadota</taxon>
        <taxon>Alphaproteobacteria</taxon>
        <taxon>Sphingomonadales</taxon>
        <taxon>Sphingomonadaceae</taxon>
        <taxon>Sphingomonas</taxon>
    </lineage>
</organism>